<comment type="caution">
    <text evidence="1">The sequence shown here is derived from an EMBL/GenBank/DDBJ whole genome shotgun (WGS) entry which is preliminary data.</text>
</comment>
<accession>A0A7J6KVH7</accession>
<dbReference type="Gene3D" id="3.30.420.10">
    <property type="entry name" value="Ribonuclease H-like superfamily/Ribonuclease H"/>
    <property type="match status" value="1"/>
</dbReference>
<reference evidence="1 2" key="1">
    <citation type="submission" date="2020-04" db="EMBL/GenBank/DDBJ databases">
        <title>Perkinsus chesapeaki whole genome sequence.</title>
        <authorList>
            <person name="Bogema D.R."/>
        </authorList>
    </citation>
    <scope>NUCLEOTIDE SEQUENCE [LARGE SCALE GENOMIC DNA]</scope>
    <source>
        <strain evidence="1">ATCC PRA-425</strain>
    </source>
</reference>
<gene>
    <name evidence="1" type="ORF">FOL47_000595</name>
</gene>
<evidence type="ECO:0000313" key="2">
    <source>
        <dbReference type="Proteomes" id="UP000591131"/>
    </source>
</evidence>
<dbReference type="AlphaFoldDB" id="A0A7J6KVH7"/>
<dbReference type="Proteomes" id="UP000591131">
    <property type="component" value="Unassembled WGS sequence"/>
</dbReference>
<organism evidence="1 2">
    <name type="scientific">Perkinsus chesapeaki</name>
    <name type="common">Clam parasite</name>
    <name type="synonym">Perkinsus andrewsi</name>
    <dbReference type="NCBI Taxonomy" id="330153"/>
    <lineage>
        <taxon>Eukaryota</taxon>
        <taxon>Sar</taxon>
        <taxon>Alveolata</taxon>
        <taxon>Perkinsozoa</taxon>
        <taxon>Perkinsea</taxon>
        <taxon>Perkinsida</taxon>
        <taxon>Perkinsidae</taxon>
        <taxon>Perkinsus</taxon>
    </lineage>
</organism>
<evidence type="ECO:0000313" key="1">
    <source>
        <dbReference type="EMBL" id="KAF4651208.1"/>
    </source>
</evidence>
<protein>
    <recommendedName>
        <fullName evidence="3">Reverse transcriptase RNase H-like domain-containing protein</fullName>
    </recommendedName>
</protein>
<dbReference type="EMBL" id="JAAPAO010001100">
    <property type="protein sequence ID" value="KAF4651208.1"/>
    <property type="molecule type" value="Genomic_DNA"/>
</dbReference>
<dbReference type="GO" id="GO:0003676">
    <property type="term" value="F:nucleic acid binding"/>
    <property type="evidence" value="ECO:0007669"/>
    <property type="project" value="InterPro"/>
</dbReference>
<dbReference type="InterPro" id="IPR036397">
    <property type="entry name" value="RNaseH_sf"/>
</dbReference>
<dbReference type="InterPro" id="IPR043502">
    <property type="entry name" value="DNA/RNA_pol_sf"/>
</dbReference>
<keyword evidence="2" id="KW-1185">Reference proteome</keyword>
<dbReference type="SUPFAM" id="SSF56672">
    <property type="entry name" value="DNA/RNA polymerases"/>
    <property type="match status" value="1"/>
</dbReference>
<sequence>MLGTTIEGHGATISINPSLWQTICNSETDVNKFTFRDCLSLLGKIPNTPDFLPPGIYPSKNLLQSLTARTKTQTNSTWDDPIPAHLFTLMSDFVNKCKAATIPNIPRLVDCELPVKIYCDASNDLSSYKIIQNGYVILSAQKPFTKSTMKLHINCKEMIAIFDALCRLTLFEQHCHKQFQSITVLTDSSTVYSILRNERTKASLMQPFQNKYLGYCQSLLGPRYRDIIWVLVKGDDNLADDLTRDHLVHKLICLRDKLPETLADELVQTNSRPNMGLIGLDQPPCSLLTQKRSAEEVVSNISKKQKMTTVDND</sequence>
<name>A0A7J6KVH7_PERCH</name>
<proteinExistence type="predicted"/>
<evidence type="ECO:0008006" key="3">
    <source>
        <dbReference type="Google" id="ProtNLM"/>
    </source>
</evidence>